<feature type="signal peptide" evidence="1">
    <location>
        <begin position="1"/>
        <end position="24"/>
    </location>
</feature>
<dbReference type="InterPro" id="IPR046720">
    <property type="entry name" value="DUF6612"/>
</dbReference>
<reference evidence="2" key="2">
    <citation type="journal article" date="2021" name="PeerJ">
        <title>Extensive microbial diversity within the chicken gut microbiome revealed by metagenomics and culture.</title>
        <authorList>
            <person name="Gilroy R."/>
            <person name="Ravi A."/>
            <person name="Getino M."/>
            <person name="Pursley I."/>
            <person name="Horton D.L."/>
            <person name="Alikhan N.F."/>
            <person name="Baker D."/>
            <person name="Gharbi K."/>
            <person name="Hall N."/>
            <person name="Watson M."/>
            <person name="Adriaenssens E.M."/>
            <person name="Foster-Nyarko E."/>
            <person name="Jarju S."/>
            <person name="Secka A."/>
            <person name="Antonio M."/>
            <person name="Oren A."/>
            <person name="Chaudhuri R.R."/>
            <person name="La Ragione R."/>
            <person name="Hildebrand F."/>
            <person name="Pallen M.J."/>
        </authorList>
    </citation>
    <scope>NUCLEOTIDE SEQUENCE</scope>
    <source>
        <strain evidence="2">F6-4510</strain>
    </source>
</reference>
<comment type="caution">
    <text evidence="2">The sequence shown here is derived from an EMBL/GenBank/DDBJ whole genome shotgun (WGS) entry which is preliminary data.</text>
</comment>
<dbReference type="AlphaFoldDB" id="A0A9D9DU71"/>
<dbReference type="PROSITE" id="PS51257">
    <property type="entry name" value="PROKAR_LIPOPROTEIN"/>
    <property type="match status" value="1"/>
</dbReference>
<keyword evidence="1" id="KW-0732">Signal</keyword>
<evidence type="ECO:0000313" key="3">
    <source>
        <dbReference type="Proteomes" id="UP000823611"/>
    </source>
</evidence>
<feature type="chain" id="PRO_5039357807" description="Lipoprotein" evidence="1">
    <location>
        <begin position="25"/>
        <end position="299"/>
    </location>
</feature>
<dbReference type="Pfam" id="PF20316">
    <property type="entry name" value="DUF6612"/>
    <property type="match status" value="1"/>
</dbReference>
<protein>
    <recommendedName>
        <fullName evidence="4">Lipoprotein</fullName>
    </recommendedName>
</protein>
<proteinExistence type="predicted"/>
<evidence type="ECO:0008006" key="4">
    <source>
        <dbReference type="Google" id="ProtNLM"/>
    </source>
</evidence>
<reference evidence="2" key="1">
    <citation type="submission" date="2020-10" db="EMBL/GenBank/DDBJ databases">
        <authorList>
            <person name="Gilroy R."/>
        </authorList>
    </citation>
    <scope>NUCLEOTIDE SEQUENCE</scope>
    <source>
        <strain evidence="2">F6-4510</strain>
    </source>
</reference>
<name>A0A9D9DU71_9FIRM</name>
<dbReference type="EMBL" id="JADIMX010000003">
    <property type="protein sequence ID" value="MBO8433706.1"/>
    <property type="molecule type" value="Genomic_DNA"/>
</dbReference>
<dbReference type="Proteomes" id="UP000823611">
    <property type="component" value="Unassembled WGS sequence"/>
</dbReference>
<accession>A0A9D9DU71</accession>
<evidence type="ECO:0000256" key="1">
    <source>
        <dbReference type="SAM" id="SignalP"/>
    </source>
</evidence>
<sequence>MKHLKRAGAIVATMLMAFSVVGCGGNTTTTETKDVASMTAEEKVNAAYDSLNDLKSGQATFDITLNMAMDNGVNPVEAKTETTMDIKNFSDPSKLEVITNMSVEGAGSQSVLTYAEETGSNEYKVYVYDGSDWYSDTADKEIFDQYGIQGNMAVFLDGAVDFKEVTQDDLADENDLGGKETIRIDAVLPADALKDTLIYSGSLESVSGLLGTTDEAKMRSMLEGIQDTTVSIWLDKHTNDPVKLSLDMTDAMNVVYTNVLASMANGQNITVDVSEMVMSMTIFNINSAEDFEIPAEARQ</sequence>
<evidence type="ECO:0000313" key="2">
    <source>
        <dbReference type="EMBL" id="MBO8433706.1"/>
    </source>
</evidence>
<organism evidence="2 3">
    <name type="scientific">Candidatus Fimicola merdigallinarum</name>
    <dbReference type="NCBI Taxonomy" id="2840819"/>
    <lineage>
        <taxon>Bacteria</taxon>
        <taxon>Bacillati</taxon>
        <taxon>Bacillota</taxon>
        <taxon>Clostridia</taxon>
        <taxon>Lachnospirales</taxon>
        <taxon>Lachnospiraceae</taxon>
        <taxon>Lachnospiraceae incertae sedis</taxon>
        <taxon>Candidatus Fimicola</taxon>
    </lineage>
</organism>
<gene>
    <name evidence="2" type="ORF">IAC55_00105</name>
</gene>